<accession>A0A8H5H9Y1</accession>
<feature type="chain" id="PRO_5034288529" evidence="1">
    <location>
        <begin position="20"/>
        <end position="144"/>
    </location>
</feature>
<keyword evidence="3" id="KW-1185">Reference proteome</keyword>
<dbReference type="OrthoDB" id="2841294at2759"/>
<dbReference type="AlphaFoldDB" id="A0A8H5H9Y1"/>
<proteinExistence type="predicted"/>
<gene>
    <name evidence="2" type="ORF">D9615_006538</name>
</gene>
<evidence type="ECO:0000313" key="3">
    <source>
        <dbReference type="Proteomes" id="UP000565441"/>
    </source>
</evidence>
<sequence length="144" mass="15068">MKFVTNLISLTTLLAAVSAQRVSIGYPQDGASVKSGDSITVEVDRPNTLSGSTEVAIVIGLQSCPTIPCHSVEDGMGFILYNGGYNPQYHQNAPGFKPPHQNFTVSIPSTAQKGKAQLGVTHVSLIGAGASPFLETLNVTLNVV</sequence>
<dbReference type="Pfam" id="PF19271">
    <property type="entry name" value="Nis1"/>
    <property type="match status" value="1"/>
</dbReference>
<name>A0A8H5H9Y1_9AGAR</name>
<dbReference type="EMBL" id="JAACJP010000016">
    <property type="protein sequence ID" value="KAF5379412.1"/>
    <property type="molecule type" value="Genomic_DNA"/>
</dbReference>
<organism evidence="2 3">
    <name type="scientific">Tricholomella constricta</name>
    <dbReference type="NCBI Taxonomy" id="117010"/>
    <lineage>
        <taxon>Eukaryota</taxon>
        <taxon>Fungi</taxon>
        <taxon>Dikarya</taxon>
        <taxon>Basidiomycota</taxon>
        <taxon>Agaricomycotina</taxon>
        <taxon>Agaricomycetes</taxon>
        <taxon>Agaricomycetidae</taxon>
        <taxon>Agaricales</taxon>
        <taxon>Tricholomatineae</taxon>
        <taxon>Lyophyllaceae</taxon>
        <taxon>Tricholomella</taxon>
    </lineage>
</organism>
<comment type="caution">
    <text evidence="2">The sequence shown here is derived from an EMBL/GenBank/DDBJ whole genome shotgun (WGS) entry which is preliminary data.</text>
</comment>
<protein>
    <submittedName>
        <fullName evidence="2">Uncharacterized protein</fullName>
    </submittedName>
</protein>
<keyword evidence="1" id="KW-0732">Signal</keyword>
<evidence type="ECO:0000256" key="1">
    <source>
        <dbReference type="SAM" id="SignalP"/>
    </source>
</evidence>
<feature type="signal peptide" evidence="1">
    <location>
        <begin position="1"/>
        <end position="19"/>
    </location>
</feature>
<evidence type="ECO:0000313" key="2">
    <source>
        <dbReference type="EMBL" id="KAF5379412.1"/>
    </source>
</evidence>
<dbReference type="InterPro" id="IPR045469">
    <property type="entry name" value="Nis1"/>
</dbReference>
<dbReference type="Proteomes" id="UP000565441">
    <property type="component" value="Unassembled WGS sequence"/>
</dbReference>
<reference evidence="2 3" key="1">
    <citation type="journal article" date="2020" name="ISME J.">
        <title>Uncovering the hidden diversity of litter-decomposition mechanisms in mushroom-forming fungi.</title>
        <authorList>
            <person name="Floudas D."/>
            <person name="Bentzer J."/>
            <person name="Ahren D."/>
            <person name="Johansson T."/>
            <person name="Persson P."/>
            <person name="Tunlid A."/>
        </authorList>
    </citation>
    <scope>NUCLEOTIDE SEQUENCE [LARGE SCALE GENOMIC DNA]</scope>
    <source>
        <strain evidence="2 3">CBS 661.87</strain>
    </source>
</reference>